<protein>
    <submittedName>
        <fullName evidence="2">Uncharacterized protein</fullName>
    </submittedName>
</protein>
<dbReference type="AlphaFoldDB" id="A0A7M2WVF6"/>
<evidence type="ECO:0000313" key="2">
    <source>
        <dbReference type="EMBL" id="QOV89369.1"/>
    </source>
</evidence>
<keyword evidence="3" id="KW-1185">Reference proteome</keyword>
<dbReference type="EMBL" id="CP063458">
    <property type="protein sequence ID" value="QOV89369.1"/>
    <property type="molecule type" value="Genomic_DNA"/>
</dbReference>
<reference evidence="2 3" key="1">
    <citation type="submission" date="2020-10" db="EMBL/GenBank/DDBJ databases">
        <title>Wide distribution of Phycisphaera-like planctomycetes from WD2101 soil group in peatlands and genome analysis of the first cultivated representative.</title>
        <authorList>
            <person name="Dedysh S.N."/>
            <person name="Beletsky A.V."/>
            <person name="Ivanova A."/>
            <person name="Kulichevskaya I.S."/>
            <person name="Suzina N.E."/>
            <person name="Philippov D.A."/>
            <person name="Rakitin A.L."/>
            <person name="Mardanov A.V."/>
            <person name="Ravin N.V."/>
        </authorList>
    </citation>
    <scope>NUCLEOTIDE SEQUENCE [LARGE SCALE GENOMIC DNA]</scope>
    <source>
        <strain evidence="2 3">M1803</strain>
    </source>
</reference>
<feature type="compositionally biased region" description="Basic residues" evidence="1">
    <location>
        <begin position="504"/>
        <end position="515"/>
    </location>
</feature>
<accession>A0A7M2WVF6</accession>
<feature type="region of interest" description="Disordered" evidence="1">
    <location>
        <begin position="492"/>
        <end position="515"/>
    </location>
</feature>
<evidence type="ECO:0000313" key="3">
    <source>
        <dbReference type="Proteomes" id="UP000593765"/>
    </source>
</evidence>
<dbReference type="KEGG" id="hbs:IPV69_24730"/>
<dbReference type="Proteomes" id="UP000593765">
    <property type="component" value="Chromosome"/>
</dbReference>
<evidence type="ECO:0000256" key="1">
    <source>
        <dbReference type="SAM" id="MobiDB-lite"/>
    </source>
</evidence>
<dbReference type="RefSeq" id="WP_206292404.1">
    <property type="nucleotide sequence ID" value="NZ_CP063458.1"/>
</dbReference>
<proteinExistence type="predicted"/>
<sequence length="515" mass="58742">MAGNYTPDDVTLLASIRADILSRSDGYQEGARFLLAEYGPERLGWHKLTTWERYKDHPVQLESHRSDAEYATRFIEDVVARRVRFGEVLAEASAPPTAKDWSLGRCVCAAINVLKESHGEEHHDCKAKAILLMAVMLWDAGAHMRHPIFNLFGPWGATATGDIESISRWAAASILSDEAELRRWMDTVRMAWAALQAPTSRGQSAQNLPDRNDESKPWIELENAAKQQVRIHQEQVAIASFLEVEQQNTAEQQRLRDWIRQDHLDYDQRVALMQSDHRWATLKERWKANPSFEQNADVAGEIHALHREYSIPDEPRINSSDRLLWWLKRQRNVYFDAAPEKFNEGAPSYLAEPNRKARDFALEIRAARRGAPPLPAPLNDALAEWQSLYDWCLTADSSSTPDATHSTDFVFVRWFGTEYTFAKGVQSSAIEALWKEWQKTGLGLHQDSIRQHVDDERDDFRMDVAFRNHPAFGTMIQRCGDGRYRLVAPEKGNRAAGAQSPLPPKKKSQIRGNHV</sequence>
<name>A0A7M2WVF6_9BACT</name>
<organism evidence="2 3">
    <name type="scientific">Humisphaera borealis</name>
    <dbReference type="NCBI Taxonomy" id="2807512"/>
    <lineage>
        <taxon>Bacteria</taxon>
        <taxon>Pseudomonadati</taxon>
        <taxon>Planctomycetota</taxon>
        <taxon>Phycisphaerae</taxon>
        <taxon>Tepidisphaerales</taxon>
        <taxon>Tepidisphaeraceae</taxon>
        <taxon>Humisphaera</taxon>
    </lineage>
</organism>
<gene>
    <name evidence="2" type="ORF">IPV69_24730</name>
</gene>